<evidence type="ECO:0000256" key="4">
    <source>
        <dbReference type="ARBA" id="ARBA00022679"/>
    </source>
</evidence>
<comment type="caution">
    <text evidence="8">The sequence shown here is derived from an EMBL/GenBank/DDBJ whole genome shotgun (WGS) entry which is preliminary data.</text>
</comment>
<evidence type="ECO:0000313" key="9">
    <source>
        <dbReference type="Proteomes" id="UP000240621"/>
    </source>
</evidence>
<keyword evidence="7" id="KW-0378">Hydrolase</keyword>
<dbReference type="EMBL" id="BLAU01000001">
    <property type="protein sequence ID" value="GET21609.1"/>
    <property type="molecule type" value="Genomic_DNA"/>
</dbReference>
<dbReference type="Proteomes" id="UP000240621">
    <property type="component" value="Unassembled WGS sequence"/>
</dbReference>
<proteinExistence type="predicted"/>
<reference evidence="8 9" key="1">
    <citation type="submission" date="2018-03" db="EMBL/GenBank/DDBJ databases">
        <title>Genomic Encyclopedia of Archaeal and Bacterial Type Strains, Phase II (KMG-II): from individual species to whole genera.</title>
        <authorList>
            <person name="Goeker M."/>
        </authorList>
    </citation>
    <scope>NUCLEOTIDE SEQUENCE [LARGE SCALE GENOMIC DNA]</scope>
    <source>
        <strain evidence="8 9">DSM 27267</strain>
    </source>
</reference>
<dbReference type="PANTHER" id="PTHR43646">
    <property type="entry name" value="GLYCOSYLTRANSFERASE"/>
    <property type="match status" value="1"/>
</dbReference>
<dbReference type="GO" id="GO:0016787">
    <property type="term" value="F:hydrolase activity"/>
    <property type="evidence" value="ECO:0007669"/>
    <property type="project" value="UniProtKB-KW"/>
</dbReference>
<dbReference type="OrthoDB" id="9800276at2"/>
<feature type="domain" description="Glycosyltransferase 2-like" evidence="6">
    <location>
        <begin position="42"/>
        <end position="163"/>
    </location>
</feature>
<dbReference type="InterPro" id="IPR001173">
    <property type="entry name" value="Glyco_trans_2-like"/>
</dbReference>
<evidence type="ECO:0000313" key="7">
    <source>
        <dbReference type="EMBL" id="GET21609.1"/>
    </source>
</evidence>
<organism evidence="8 9">
    <name type="scientific">Prolixibacter denitrificans</name>
    <dbReference type="NCBI Taxonomy" id="1541063"/>
    <lineage>
        <taxon>Bacteria</taxon>
        <taxon>Pseudomonadati</taxon>
        <taxon>Bacteroidota</taxon>
        <taxon>Bacteroidia</taxon>
        <taxon>Marinilabiliales</taxon>
        <taxon>Prolixibacteraceae</taxon>
        <taxon>Prolixibacter</taxon>
    </lineage>
</organism>
<dbReference type="AlphaFoldDB" id="A0A2P8C8L8"/>
<name>A0A2P8C8L8_9BACT</name>
<evidence type="ECO:0000259" key="6">
    <source>
        <dbReference type="Pfam" id="PF00535"/>
    </source>
</evidence>
<evidence type="ECO:0000313" key="8">
    <source>
        <dbReference type="EMBL" id="PSK81306.1"/>
    </source>
</evidence>
<dbReference type="CDD" id="cd00761">
    <property type="entry name" value="Glyco_tranf_GTA_type"/>
    <property type="match status" value="1"/>
</dbReference>
<accession>A0A2P8C8L8</accession>
<sequence>MYTFAIISFVFLCLRLIIALVNFLTRPTNFTVSLPEENPTVSILIPARNEEHNLPALLKSLSKLTYPDYEVIICDDHSTDSTPEILDKFTQQTGNFRWFTSEELPTGWLGKNFACHQLAGKATGNYLLFLDADVTIQRDFLSPIISRAIQAKLSLLSIFPRQVMYSKGEKSTVPLMNWILISLLPLPLVRYSRKPSLAAANGQFMLFEAGNYHENRWHQQVKEENVEDILIMKKMKKTGYRTEVLANFGDVSCRMYSTYREAVEGFSRNIHQYFGGSSAVMFLFWVLTIPGILLALLMLPVTGMLILISEILLLRIIISLHSGQSVWTNLYYHPAQMAALTNIIARNLLGKHKKTVKWKDREIPFG</sequence>
<dbReference type="EMBL" id="PYGC01000010">
    <property type="protein sequence ID" value="PSK81306.1"/>
    <property type="molecule type" value="Genomic_DNA"/>
</dbReference>
<dbReference type="Proteomes" id="UP000396862">
    <property type="component" value="Unassembled WGS sequence"/>
</dbReference>
<keyword evidence="3" id="KW-0328">Glycosyltransferase</keyword>
<dbReference type="InterPro" id="IPR029044">
    <property type="entry name" value="Nucleotide-diphossugar_trans"/>
</dbReference>
<dbReference type="Pfam" id="PF00535">
    <property type="entry name" value="Glycos_transf_2"/>
    <property type="match status" value="1"/>
</dbReference>
<dbReference type="GO" id="GO:0005886">
    <property type="term" value="C:plasma membrane"/>
    <property type="evidence" value="ECO:0007669"/>
    <property type="project" value="UniProtKB-SubCell"/>
</dbReference>
<evidence type="ECO:0000256" key="1">
    <source>
        <dbReference type="ARBA" id="ARBA00004236"/>
    </source>
</evidence>
<dbReference type="Gene3D" id="3.90.550.10">
    <property type="entry name" value="Spore Coat Polysaccharide Biosynthesis Protein SpsA, Chain A"/>
    <property type="match status" value="1"/>
</dbReference>
<evidence type="ECO:0000256" key="2">
    <source>
        <dbReference type="ARBA" id="ARBA00022475"/>
    </source>
</evidence>
<keyword evidence="4 8" id="KW-0808">Transferase</keyword>
<gene>
    <name evidence="8" type="ORF">CLV93_11090</name>
    <name evidence="7" type="ORF">JCM18694_18550</name>
</gene>
<keyword evidence="2" id="KW-1003">Cell membrane</keyword>
<reference evidence="7 10" key="2">
    <citation type="submission" date="2019-10" db="EMBL/GenBank/DDBJ databases">
        <title>Prolixibacter strains distinguished by the presence of nitrate reductase genes were adept at nitrate-dependent anaerobic corrosion of metallic iron and carbon steel.</title>
        <authorList>
            <person name="Iino T."/>
            <person name="Shono N."/>
            <person name="Ito K."/>
            <person name="Nakamura R."/>
            <person name="Sueoka K."/>
            <person name="Harayama S."/>
            <person name="Ohkuma M."/>
        </authorList>
    </citation>
    <scope>NUCLEOTIDE SEQUENCE [LARGE SCALE GENOMIC DNA]</scope>
    <source>
        <strain evidence="7 10">MIC1-1</strain>
    </source>
</reference>
<dbReference type="PANTHER" id="PTHR43646:SF2">
    <property type="entry name" value="GLYCOSYLTRANSFERASE 2-LIKE DOMAIN-CONTAINING PROTEIN"/>
    <property type="match status" value="1"/>
</dbReference>
<keyword evidence="5" id="KW-0472">Membrane</keyword>
<evidence type="ECO:0000313" key="10">
    <source>
        <dbReference type="Proteomes" id="UP000396862"/>
    </source>
</evidence>
<dbReference type="RefSeq" id="WP_106543298.1">
    <property type="nucleotide sequence ID" value="NZ_BLAU01000001.1"/>
</dbReference>
<protein>
    <submittedName>
        <fullName evidence="8">Cellulose synthase/poly-beta-1,6-N-acetylglucosamine synthase-like glycosyltransferase</fullName>
    </submittedName>
    <submittedName>
        <fullName evidence="7">Glycosyl hydrolase</fullName>
    </submittedName>
</protein>
<dbReference type="GO" id="GO:0016757">
    <property type="term" value="F:glycosyltransferase activity"/>
    <property type="evidence" value="ECO:0007669"/>
    <property type="project" value="UniProtKB-KW"/>
</dbReference>
<evidence type="ECO:0000256" key="5">
    <source>
        <dbReference type="ARBA" id="ARBA00023136"/>
    </source>
</evidence>
<dbReference type="SUPFAM" id="SSF53448">
    <property type="entry name" value="Nucleotide-diphospho-sugar transferases"/>
    <property type="match status" value="1"/>
</dbReference>
<keyword evidence="10" id="KW-1185">Reference proteome</keyword>
<comment type="subcellular location">
    <subcellularLocation>
        <location evidence="1">Cell membrane</location>
    </subcellularLocation>
</comment>
<evidence type="ECO:0000256" key="3">
    <source>
        <dbReference type="ARBA" id="ARBA00022676"/>
    </source>
</evidence>